<keyword evidence="3" id="KW-0238">DNA-binding</keyword>
<dbReference type="Pfam" id="PF03466">
    <property type="entry name" value="LysR_substrate"/>
    <property type="match status" value="1"/>
</dbReference>
<dbReference type="OrthoDB" id="196624at2"/>
<dbReference type="InterPro" id="IPR005119">
    <property type="entry name" value="LysR_subst-bd"/>
</dbReference>
<keyword evidence="7" id="KW-1185">Reference proteome</keyword>
<evidence type="ECO:0000313" key="7">
    <source>
        <dbReference type="Proteomes" id="UP000001955"/>
    </source>
</evidence>
<reference evidence="6 7" key="1">
    <citation type="journal article" date="2012" name="J. Bacteriol.">
        <title>Complete genome sequence of the B12-producing Shimwellia blattae strain DSM 4481, isolated from a cockroach.</title>
        <authorList>
            <person name="Brzuszkiewicz E."/>
            <person name="Waschkowitz T."/>
            <person name="Wiezer A."/>
            <person name="Daniel R."/>
        </authorList>
    </citation>
    <scope>NUCLEOTIDE SEQUENCE [LARGE SCALE GENOMIC DNA]</scope>
    <source>
        <strain evidence="7">ATCC 29907 / DSM 4481 / JCM 1650 / NBRC 105725 / CDC 9005-74</strain>
    </source>
</reference>
<dbReference type="EMBL" id="CP001560">
    <property type="protein sequence ID" value="AFJ46037.1"/>
    <property type="molecule type" value="Genomic_DNA"/>
</dbReference>
<dbReference type="InterPro" id="IPR036390">
    <property type="entry name" value="WH_DNA-bd_sf"/>
</dbReference>
<dbReference type="KEGG" id="ebt:EBL_c09220"/>
<name>I2B683_SHIBC</name>
<dbReference type="Pfam" id="PF00126">
    <property type="entry name" value="HTH_1"/>
    <property type="match status" value="1"/>
</dbReference>
<accession>I2B683</accession>
<gene>
    <name evidence="6" type="primary">yahB</name>
    <name evidence="6" type="ordered locus">EBL_c09220</name>
</gene>
<dbReference type="HOGENOM" id="CLU_039613_35_1_6"/>
<sequence length="327" mass="36661">MHSIFTEENLLTFCAAARCGSFSKAAIELGLTTSAVSYAIKRLEAGLDATLFTRNTRHIELTEAGGYFYRKATELLNHFDDTRHAIDTIARGVEARVRICINQLLYTPQHTARLLQVLKQHFPTSQITIISEVYNGVWDAFINHQVNIAIGAPDTLLSGGGIDYTDIGVIRWVFAIAPDHPLARLPEPLPEHLLRQYPNIMVEDTAHTINKKVGWLLHGQESILVPDFNTKCQCQIQGDGIGFLPEYMARNASEAGRLVMRKIRNPRQDSPMLLASRRATSGYVTQWIRQQFLPGGILAQIYRDLLHPQGSDIANKESAARKRYQGN</sequence>
<evidence type="ECO:0000256" key="3">
    <source>
        <dbReference type="ARBA" id="ARBA00023125"/>
    </source>
</evidence>
<dbReference type="PROSITE" id="PS50931">
    <property type="entry name" value="HTH_LYSR"/>
    <property type="match status" value="1"/>
</dbReference>
<dbReference type="FunFam" id="1.10.10.10:FF:000001">
    <property type="entry name" value="LysR family transcriptional regulator"/>
    <property type="match status" value="1"/>
</dbReference>
<comment type="similarity">
    <text evidence="1">Belongs to the LysR transcriptional regulatory family.</text>
</comment>
<dbReference type="PATRIC" id="fig|630626.3.peg.895"/>
<evidence type="ECO:0000256" key="4">
    <source>
        <dbReference type="ARBA" id="ARBA00023163"/>
    </source>
</evidence>
<dbReference type="Proteomes" id="UP000001955">
    <property type="component" value="Chromosome"/>
</dbReference>
<dbReference type="RefSeq" id="WP_002444375.1">
    <property type="nucleotide sequence ID" value="NC_017910.1"/>
</dbReference>
<dbReference type="Gene3D" id="3.40.190.290">
    <property type="match status" value="1"/>
</dbReference>
<dbReference type="Gene3D" id="1.10.10.10">
    <property type="entry name" value="Winged helix-like DNA-binding domain superfamily/Winged helix DNA-binding domain"/>
    <property type="match status" value="1"/>
</dbReference>
<dbReference type="GO" id="GO:0000976">
    <property type="term" value="F:transcription cis-regulatory region binding"/>
    <property type="evidence" value="ECO:0007669"/>
    <property type="project" value="TreeGrafter"/>
</dbReference>
<dbReference type="GO" id="GO:0003700">
    <property type="term" value="F:DNA-binding transcription factor activity"/>
    <property type="evidence" value="ECO:0007669"/>
    <property type="project" value="InterPro"/>
</dbReference>
<proteinExistence type="inferred from homology"/>
<dbReference type="SUPFAM" id="SSF53850">
    <property type="entry name" value="Periplasmic binding protein-like II"/>
    <property type="match status" value="1"/>
</dbReference>
<accession>K6W5D3</accession>
<organism evidence="6 7">
    <name type="scientific">Shimwellia blattae (strain ATCC 29907 / DSM 4481 / JCM 1650 / NBRC 105725 / CDC 9005-74)</name>
    <name type="common">Escherichia blattae</name>
    <dbReference type="NCBI Taxonomy" id="630626"/>
    <lineage>
        <taxon>Bacteria</taxon>
        <taxon>Pseudomonadati</taxon>
        <taxon>Pseudomonadota</taxon>
        <taxon>Gammaproteobacteria</taxon>
        <taxon>Enterobacterales</taxon>
        <taxon>Enterobacteriaceae</taxon>
        <taxon>Shimwellia</taxon>
    </lineage>
</organism>
<keyword evidence="4" id="KW-0804">Transcription</keyword>
<dbReference type="InterPro" id="IPR000847">
    <property type="entry name" value="LysR_HTH_N"/>
</dbReference>
<evidence type="ECO:0000256" key="2">
    <source>
        <dbReference type="ARBA" id="ARBA00023015"/>
    </source>
</evidence>
<evidence type="ECO:0000259" key="5">
    <source>
        <dbReference type="PROSITE" id="PS50931"/>
    </source>
</evidence>
<keyword evidence="2" id="KW-0805">Transcription regulation</keyword>
<dbReference type="AlphaFoldDB" id="I2B683"/>
<protein>
    <submittedName>
        <fullName evidence="6">Putative transcriptional regulator YahB</fullName>
    </submittedName>
</protein>
<dbReference type="PANTHER" id="PTHR30126">
    <property type="entry name" value="HTH-TYPE TRANSCRIPTIONAL REGULATOR"/>
    <property type="match status" value="1"/>
</dbReference>
<evidence type="ECO:0000256" key="1">
    <source>
        <dbReference type="ARBA" id="ARBA00009437"/>
    </source>
</evidence>
<feature type="domain" description="HTH lysR-type" evidence="5">
    <location>
        <begin position="10"/>
        <end position="62"/>
    </location>
</feature>
<dbReference type="InterPro" id="IPR036388">
    <property type="entry name" value="WH-like_DNA-bd_sf"/>
</dbReference>
<dbReference type="eggNOG" id="COG0583">
    <property type="taxonomic scope" value="Bacteria"/>
</dbReference>
<dbReference type="STRING" id="630626.EBL_c09220"/>
<dbReference type="SUPFAM" id="SSF46785">
    <property type="entry name" value="Winged helix' DNA-binding domain"/>
    <property type="match status" value="1"/>
</dbReference>
<evidence type="ECO:0000313" key="6">
    <source>
        <dbReference type="EMBL" id="AFJ46037.1"/>
    </source>
</evidence>
<dbReference type="PANTHER" id="PTHR30126:SF18">
    <property type="entry name" value="LYSR FAMILY TRANSCRIPTIONAL REGULATOR"/>
    <property type="match status" value="1"/>
</dbReference>